<organism evidence="7 8">
    <name type="scientific">Clostridium puniceum</name>
    <dbReference type="NCBI Taxonomy" id="29367"/>
    <lineage>
        <taxon>Bacteria</taxon>
        <taxon>Bacillati</taxon>
        <taxon>Bacillota</taxon>
        <taxon>Clostridia</taxon>
        <taxon>Eubacteriales</taxon>
        <taxon>Clostridiaceae</taxon>
        <taxon>Clostridium</taxon>
    </lineage>
</organism>
<dbReference type="InterPro" id="IPR003660">
    <property type="entry name" value="HAMP_dom"/>
</dbReference>
<dbReference type="Proteomes" id="UP000190890">
    <property type="component" value="Unassembled WGS sequence"/>
</dbReference>
<dbReference type="SUPFAM" id="SSF58104">
    <property type="entry name" value="Methyl-accepting chemotaxis protein (MCP) signaling domain"/>
    <property type="match status" value="1"/>
</dbReference>
<dbReference type="RefSeq" id="WP_242954007.1">
    <property type="nucleotide sequence ID" value="NZ_LZZM01000011.1"/>
</dbReference>
<dbReference type="PROSITE" id="PS50885">
    <property type="entry name" value="HAMP"/>
    <property type="match status" value="1"/>
</dbReference>
<protein>
    <submittedName>
        <fullName evidence="7">Methyl-accepting chemotaxis protein 2</fullName>
    </submittedName>
</protein>
<keyword evidence="8" id="KW-1185">Reference proteome</keyword>
<gene>
    <name evidence="7" type="primary">mcp2_1</name>
    <name evidence="7" type="ORF">CLPUN_01450</name>
</gene>
<accession>A0A1S8TXB0</accession>
<proteinExistence type="inferred from homology"/>
<keyword evidence="4" id="KW-0812">Transmembrane</keyword>
<feature type="domain" description="Methyl-accepting transducer" evidence="5">
    <location>
        <begin position="176"/>
        <end position="434"/>
    </location>
</feature>
<dbReference type="EMBL" id="LZZM01000011">
    <property type="protein sequence ID" value="OOM82443.1"/>
    <property type="molecule type" value="Genomic_DNA"/>
</dbReference>
<dbReference type="STRING" id="29367.CLPUN_01450"/>
<dbReference type="PROSITE" id="PS50111">
    <property type="entry name" value="CHEMOTAXIS_TRANSDUC_2"/>
    <property type="match status" value="1"/>
</dbReference>
<feature type="domain" description="HAMP" evidence="6">
    <location>
        <begin position="111"/>
        <end position="164"/>
    </location>
</feature>
<dbReference type="GO" id="GO:0016020">
    <property type="term" value="C:membrane"/>
    <property type="evidence" value="ECO:0007669"/>
    <property type="project" value="InterPro"/>
</dbReference>
<reference evidence="7 8" key="1">
    <citation type="submission" date="2016-05" db="EMBL/GenBank/DDBJ databases">
        <title>Microbial solvent formation.</title>
        <authorList>
            <person name="Poehlein A."/>
            <person name="Montoya Solano J.D."/>
            <person name="Flitsch S."/>
            <person name="Krabben P."/>
            <person name="Duerre P."/>
            <person name="Daniel R."/>
        </authorList>
    </citation>
    <scope>NUCLEOTIDE SEQUENCE [LARGE SCALE GENOMIC DNA]</scope>
    <source>
        <strain evidence="7 8">DSM 2619</strain>
    </source>
</reference>
<evidence type="ECO:0000259" key="6">
    <source>
        <dbReference type="PROSITE" id="PS50885"/>
    </source>
</evidence>
<sequence>MSKKNKKVKKELINKVGTTLKKKIIVSYIMVLSFMIAIAEICIYQMKNIMRELGNTQDIINSAAVQTVTKQNMRASITTLESSIDKFTTIAIIASIFGVIVTIILAILIIRRILNPLKDLSRLSHSLREGDLTAKLEGKKYDKEIGDVVDSLNDAMKANRTMVGNIYSYSTLLIKSSDDLNKIVKSISGRILEVNAATEIISSEVEHLSAVSQEVNASTFEIKTTVSSLNQTAETDNKSADIIREKAIKVKEKGQKAAENARRIYVEKIDNITNAIERGKVVKDIEMMADVIAGVSEQTNLLALNAAIEAARAGEQGKGFAVVADEVKKLAEQSKEAVDKIKKVINEVHGAFGNLSEHSKDLLGFIEKDVDGDYELLIETATSYEKDSKLITSMSEEIKNRSKIIENIISQITEGINSVSLNAVETSSKSQDIQENVKKATSQVQTIVEAIRQQTALAGELKEVINVYRI</sequence>
<dbReference type="InterPro" id="IPR004089">
    <property type="entry name" value="MCPsignal_dom"/>
</dbReference>
<evidence type="ECO:0000256" key="3">
    <source>
        <dbReference type="PROSITE-ProRule" id="PRU00284"/>
    </source>
</evidence>
<dbReference type="SMART" id="SM00304">
    <property type="entry name" value="HAMP"/>
    <property type="match status" value="1"/>
</dbReference>
<evidence type="ECO:0000256" key="1">
    <source>
        <dbReference type="ARBA" id="ARBA00023224"/>
    </source>
</evidence>
<dbReference type="Pfam" id="PF00672">
    <property type="entry name" value="HAMP"/>
    <property type="match status" value="1"/>
</dbReference>
<name>A0A1S8TXB0_9CLOT</name>
<dbReference type="Gene3D" id="6.10.340.10">
    <property type="match status" value="1"/>
</dbReference>
<dbReference type="SMART" id="SM00283">
    <property type="entry name" value="MA"/>
    <property type="match status" value="1"/>
</dbReference>
<dbReference type="Pfam" id="PF00015">
    <property type="entry name" value="MCPsignal"/>
    <property type="match status" value="1"/>
</dbReference>
<dbReference type="Gene3D" id="1.10.287.950">
    <property type="entry name" value="Methyl-accepting chemotaxis protein"/>
    <property type="match status" value="1"/>
</dbReference>
<dbReference type="AlphaFoldDB" id="A0A1S8TXB0"/>
<evidence type="ECO:0000256" key="4">
    <source>
        <dbReference type="SAM" id="Phobius"/>
    </source>
</evidence>
<evidence type="ECO:0000313" key="7">
    <source>
        <dbReference type="EMBL" id="OOM82443.1"/>
    </source>
</evidence>
<feature type="transmembrane region" description="Helical" evidence="4">
    <location>
        <begin position="90"/>
        <end position="110"/>
    </location>
</feature>
<dbReference type="PANTHER" id="PTHR32089:SF112">
    <property type="entry name" value="LYSOZYME-LIKE PROTEIN-RELATED"/>
    <property type="match status" value="1"/>
</dbReference>
<evidence type="ECO:0000313" key="8">
    <source>
        <dbReference type="Proteomes" id="UP000190890"/>
    </source>
</evidence>
<evidence type="ECO:0000256" key="2">
    <source>
        <dbReference type="ARBA" id="ARBA00029447"/>
    </source>
</evidence>
<keyword evidence="1 3" id="KW-0807">Transducer</keyword>
<dbReference type="CDD" id="cd06225">
    <property type="entry name" value="HAMP"/>
    <property type="match status" value="1"/>
</dbReference>
<comment type="caution">
    <text evidence="7">The sequence shown here is derived from an EMBL/GenBank/DDBJ whole genome shotgun (WGS) entry which is preliminary data.</text>
</comment>
<dbReference type="PANTHER" id="PTHR32089">
    <property type="entry name" value="METHYL-ACCEPTING CHEMOTAXIS PROTEIN MCPB"/>
    <property type="match status" value="1"/>
</dbReference>
<dbReference type="GO" id="GO:0007165">
    <property type="term" value="P:signal transduction"/>
    <property type="evidence" value="ECO:0007669"/>
    <property type="project" value="UniProtKB-KW"/>
</dbReference>
<comment type="similarity">
    <text evidence="2">Belongs to the methyl-accepting chemotaxis (MCP) protein family.</text>
</comment>
<keyword evidence="4" id="KW-1133">Transmembrane helix</keyword>
<feature type="transmembrane region" description="Helical" evidence="4">
    <location>
        <begin position="25"/>
        <end position="46"/>
    </location>
</feature>
<evidence type="ECO:0000259" key="5">
    <source>
        <dbReference type="PROSITE" id="PS50111"/>
    </source>
</evidence>
<keyword evidence="4" id="KW-0472">Membrane</keyword>